<dbReference type="STRING" id="1384057.CD33_15845"/>
<dbReference type="OrthoDB" id="1766664at2"/>
<dbReference type="Pfam" id="PF02283">
    <property type="entry name" value="CobU"/>
    <property type="match status" value="1"/>
</dbReference>
<organism evidence="1 2">
    <name type="scientific">Ureibacillus sinduriensis BLB-1 = JCM 15800</name>
    <dbReference type="NCBI Taxonomy" id="1384057"/>
    <lineage>
        <taxon>Bacteria</taxon>
        <taxon>Bacillati</taxon>
        <taxon>Bacillota</taxon>
        <taxon>Bacilli</taxon>
        <taxon>Bacillales</taxon>
        <taxon>Caryophanaceae</taxon>
        <taxon>Ureibacillus</taxon>
    </lineage>
</organism>
<dbReference type="eggNOG" id="COG2087">
    <property type="taxonomic scope" value="Bacteria"/>
</dbReference>
<keyword evidence="2" id="KW-1185">Reference proteome</keyword>
<dbReference type="InterPro" id="IPR003203">
    <property type="entry name" value="CobU/CobP"/>
</dbReference>
<dbReference type="UniPathway" id="UPA00148">
    <property type="reaction ID" value="UER00236"/>
</dbReference>
<evidence type="ECO:0000313" key="1">
    <source>
        <dbReference type="EMBL" id="KGR74567.1"/>
    </source>
</evidence>
<comment type="caution">
    <text evidence="1">The sequence shown here is derived from an EMBL/GenBank/DDBJ whole genome shotgun (WGS) entry which is preliminary data.</text>
</comment>
<sequence>MQVIIGGAYNGKRKFVKEKLLNNSSTNIHFFEGEIPTSNMFSKEEIIVIGNFEKIILQNVHLEEEFIAEEVFHLIKKLNQQAQVICICTDIGRGVVPLLKEERKLRDTCGRLYQKLFSESESVIRVWYGIPQILKGEVL</sequence>
<dbReference type="GO" id="GO:0009236">
    <property type="term" value="P:cobalamin biosynthetic process"/>
    <property type="evidence" value="ECO:0007669"/>
    <property type="project" value="UniProtKB-UniPathway"/>
</dbReference>
<gene>
    <name evidence="1" type="ORF">CD33_15845</name>
</gene>
<dbReference type="GO" id="GO:0000166">
    <property type="term" value="F:nucleotide binding"/>
    <property type="evidence" value="ECO:0007669"/>
    <property type="project" value="InterPro"/>
</dbReference>
<proteinExistence type="predicted"/>
<accession>A0A0A3II81</accession>
<dbReference type="EMBL" id="JPVO01000054">
    <property type="protein sequence ID" value="KGR74567.1"/>
    <property type="molecule type" value="Genomic_DNA"/>
</dbReference>
<reference evidence="1 2" key="1">
    <citation type="submission" date="2014-02" db="EMBL/GenBank/DDBJ databases">
        <title>Draft genome sequence of Lysinibacillus sinduriensis JCM 15800.</title>
        <authorList>
            <person name="Zhang F."/>
            <person name="Wang G."/>
            <person name="Zhang L."/>
        </authorList>
    </citation>
    <scope>NUCLEOTIDE SEQUENCE [LARGE SCALE GENOMIC DNA]</scope>
    <source>
        <strain evidence="1 2">JCM 15800</strain>
    </source>
</reference>
<dbReference type="InterPro" id="IPR027417">
    <property type="entry name" value="P-loop_NTPase"/>
</dbReference>
<name>A0A0A3II81_9BACL</name>
<dbReference type="SUPFAM" id="SSF52540">
    <property type="entry name" value="P-loop containing nucleoside triphosphate hydrolases"/>
    <property type="match status" value="1"/>
</dbReference>
<evidence type="ECO:0000313" key="2">
    <source>
        <dbReference type="Proteomes" id="UP000030408"/>
    </source>
</evidence>
<dbReference type="Proteomes" id="UP000030408">
    <property type="component" value="Unassembled WGS sequence"/>
</dbReference>
<keyword evidence="1" id="KW-0808">Transferase</keyword>
<keyword evidence="1" id="KW-0418">Kinase</keyword>
<dbReference type="Gene3D" id="3.40.50.300">
    <property type="entry name" value="P-loop containing nucleotide triphosphate hydrolases"/>
    <property type="match status" value="1"/>
</dbReference>
<dbReference type="GO" id="GO:0043752">
    <property type="term" value="F:adenosylcobinamide kinase activity"/>
    <property type="evidence" value="ECO:0007669"/>
    <property type="project" value="InterPro"/>
</dbReference>
<dbReference type="AlphaFoldDB" id="A0A0A3II81"/>
<dbReference type="RefSeq" id="WP_036201857.1">
    <property type="nucleotide sequence ID" value="NZ_AVCY01000002.1"/>
</dbReference>
<protein>
    <submittedName>
        <fullName evidence="1">Adenosylcobinamide kinase</fullName>
    </submittedName>
</protein>